<feature type="transmembrane region" description="Helical" evidence="1">
    <location>
        <begin position="6"/>
        <end position="22"/>
    </location>
</feature>
<dbReference type="GeneID" id="80512825"/>
<dbReference type="EMBL" id="KU877344">
    <property type="protein sequence ID" value="ANB50463.1"/>
    <property type="molecule type" value="Genomic_DNA"/>
</dbReference>
<keyword evidence="1" id="KW-0812">Transmembrane</keyword>
<dbReference type="Proteomes" id="UP000241365">
    <property type="component" value="Segment"/>
</dbReference>
<dbReference type="KEGG" id="vg:80512825"/>
<dbReference type="RefSeq" id="YP_010776214.1">
    <property type="nucleotide sequence ID" value="NC_075034.1"/>
</dbReference>
<evidence type="ECO:0000313" key="3">
    <source>
        <dbReference type="Proteomes" id="UP000241365"/>
    </source>
</evidence>
<proteinExistence type="predicted"/>
<keyword evidence="1" id="KW-1133">Transmembrane helix</keyword>
<name>A0A167RA62_9VIRU</name>
<feature type="transmembrane region" description="Helical" evidence="1">
    <location>
        <begin position="76"/>
        <end position="108"/>
    </location>
</feature>
<sequence>MTNIRYFFMDYSMMCIYLYILFKYCFMQSNILNLKFLACTSLTIFVNVISIGYNQLSIETIDTMMFLCHMLFVKSLFAIVSDFIILACGILFYFGFAETILFVSLIYISIVSRTQKNNNVNINNTIIKKIVDNISKLVQKICSFIKCVNCKKQIIEYISLIAVKIYYHVKNKSSMLSKNTKSQQVIMHISQIMTQMKMNIFNAMIPIATNYFFGFSGQNMSTPNFSSSTETKNIFDGIFEKMPNNIYDDIDDNDFNDNYFNDNNKFMLDNENILPKEDFEEKENKEYKNISNIDINMNFLNNSSIDDLDNIEDLDDNVSTIKPSINIESVPEKKIQTEEERKLELKKKLRQRIKSKRNGQPDFDKLLESAFTKNNIEKIMKQMSNKNININSLGLN</sequence>
<protein>
    <submittedName>
        <fullName evidence="2">Uncharacterized protein</fullName>
    </submittedName>
</protein>
<keyword evidence="3" id="KW-1185">Reference proteome</keyword>
<evidence type="ECO:0000256" key="1">
    <source>
        <dbReference type="SAM" id="Phobius"/>
    </source>
</evidence>
<feature type="transmembrane region" description="Helical" evidence="1">
    <location>
        <begin position="34"/>
        <end position="56"/>
    </location>
</feature>
<organism evidence="2 3">
    <name type="scientific">Powai lake megavirus</name>
    <dbReference type="NCBI Taxonomy" id="1842663"/>
    <lineage>
        <taxon>Viruses</taxon>
        <taxon>Varidnaviria</taxon>
        <taxon>Bamfordvirae</taxon>
        <taxon>Nucleocytoviricota</taxon>
        <taxon>Megaviricetes</taxon>
        <taxon>Imitervirales</taxon>
        <taxon>Mimiviridae</taxon>
        <taxon>Megamimivirinae</taxon>
        <taxon>Megavirus</taxon>
        <taxon>Megavirus powaiense</taxon>
    </lineage>
</organism>
<reference evidence="2 3" key="1">
    <citation type="journal article" date="2016" name="Genome Announc.">
        <title>Complete Genome Sequence of a New Megavirus Family Member Isolated from an Inland Water Lake for the First Time in India.</title>
        <authorList>
            <person name="Chatterjee A."/>
            <person name="Ali F."/>
            <person name="Bange D."/>
            <person name="Kondabagil K."/>
        </authorList>
    </citation>
    <scope>NUCLEOTIDE SEQUENCE [LARGE SCALE GENOMIC DNA]</scope>
    <source>
        <strain evidence="2">1</strain>
    </source>
</reference>
<evidence type="ECO:0000313" key="2">
    <source>
        <dbReference type="EMBL" id="ANB50463.1"/>
    </source>
</evidence>
<accession>A0A167RA62</accession>
<keyword evidence="1" id="KW-0472">Membrane</keyword>